<reference evidence="3 4" key="2">
    <citation type="journal article" date="2021" name="Curr. Genet.">
        <title>Genetic response to nitrogen starvation in the aggressive Eucalyptus foliar pathogen Teratosphaeria destructans.</title>
        <authorList>
            <person name="Havenga M."/>
            <person name="Wingfield B.D."/>
            <person name="Wingfield M.J."/>
            <person name="Dreyer L.L."/>
            <person name="Roets F."/>
            <person name="Aylward J."/>
        </authorList>
    </citation>
    <scope>NUCLEOTIDE SEQUENCE [LARGE SCALE GENOMIC DNA]</scope>
    <source>
        <strain evidence="3">CMW44962</strain>
    </source>
</reference>
<evidence type="ECO:0000259" key="2">
    <source>
        <dbReference type="Pfam" id="PF07287"/>
    </source>
</evidence>
<evidence type="ECO:0000313" key="3">
    <source>
        <dbReference type="EMBL" id="KAH9830251.1"/>
    </source>
</evidence>
<evidence type="ECO:0000256" key="1">
    <source>
        <dbReference type="SAM" id="MobiDB-lite"/>
    </source>
</evidence>
<dbReference type="InterPro" id="IPR010839">
    <property type="entry name" value="AtuA_N"/>
</dbReference>
<feature type="compositionally biased region" description="Low complexity" evidence="1">
    <location>
        <begin position="159"/>
        <end position="178"/>
    </location>
</feature>
<gene>
    <name evidence="3" type="ORF">Tdes44962_MAKER09072</name>
</gene>
<name>A0A9W7SUK6_9PEZI</name>
<feature type="region of interest" description="Disordered" evidence="1">
    <location>
        <begin position="148"/>
        <end position="178"/>
    </location>
</feature>
<accession>A0A9W7SUK6</accession>
<dbReference type="EMBL" id="RIBY02001290">
    <property type="protein sequence ID" value="KAH9830251.1"/>
    <property type="molecule type" value="Genomic_DNA"/>
</dbReference>
<proteinExistence type="predicted"/>
<keyword evidence="4" id="KW-1185">Reference proteome</keyword>
<dbReference type="OrthoDB" id="10265871at2759"/>
<dbReference type="PANTHER" id="PTHR47585">
    <property type="match status" value="1"/>
</dbReference>
<protein>
    <submittedName>
        <fullName evidence="3">DUF1446 domain protein</fullName>
    </submittedName>
</protein>
<dbReference type="Pfam" id="PF07287">
    <property type="entry name" value="AtuA"/>
    <property type="match status" value="2"/>
</dbReference>
<feature type="non-terminal residue" evidence="3">
    <location>
        <position position="424"/>
    </location>
</feature>
<sequence>MNPPSTTPPPASTPRPIRIAGCSGSAIDRRHAMALLAANHPDDPVDVITGDWMSESNMTARAIAKATHPDLHAYEPTFLEALEPALPTSPGTASSDTRTLHRVVTDLVRRKGLDLNVAYITGDEVPLALLRDASSRFTNLCTGQDLADWPFTPSPPKPTSAGSVSRSPSPAAPTSSSAAASATPLHELANAFVAGHLIECSSYVCGGNFTGFKALAAHGWDDIGFPIAEISPNGQVVITKNRASGGQVSPQTCTAQLLYEIQGPWYFNSDVTALLTHAAFHQLSPNRVALHGITADLPPPTTKLGLTAPGGYQAEIHWFLTGLDIPQKAHMLETQIRRLLQPHAHRFTALTFTLHGTVPCNPANQPTATVPLRILVQAPHAEDIAVPKFLRPCLDTIMQAYPGATPHLDTRLGLPRPIQEYFPT</sequence>
<comment type="caution">
    <text evidence="3">The sequence shown here is derived from an EMBL/GenBank/DDBJ whole genome shotgun (WGS) entry which is preliminary data.</text>
</comment>
<feature type="domain" description="Acyclic terpene utilisation N-terminal" evidence="2">
    <location>
        <begin position="17"/>
        <end position="153"/>
    </location>
</feature>
<organism evidence="3 4">
    <name type="scientific">Teratosphaeria destructans</name>
    <dbReference type="NCBI Taxonomy" id="418781"/>
    <lineage>
        <taxon>Eukaryota</taxon>
        <taxon>Fungi</taxon>
        <taxon>Dikarya</taxon>
        <taxon>Ascomycota</taxon>
        <taxon>Pezizomycotina</taxon>
        <taxon>Dothideomycetes</taxon>
        <taxon>Dothideomycetidae</taxon>
        <taxon>Mycosphaerellales</taxon>
        <taxon>Teratosphaeriaceae</taxon>
        <taxon>Teratosphaeria</taxon>
    </lineage>
</organism>
<dbReference type="Proteomes" id="UP001138500">
    <property type="component" value="Unassembled WGS sequence"/>
</dbReference>
<feature type="domain" description="Acyclic terpene utilisation N-terminal" evidence="2">
    <location>
        <begin position="182"/>
        <end position="424"/>
    </location>
</feature>
<evidence type="ECO:0000313" key="4">
    <source>
        <dbReference type="Proteomes" id="UP001138500"/>
    </source>
</evidence>
<reference evidence="3 4" key="1">
    <citation type="journal article" date="2018" name="IMA Fungus">
        <title>IMA Genome-F 10: Nine draft genome sequences of Claviceps purpurea s.lat., including C. arundinis, C. humidiphila, and C. cf. spartinae, pseudomolecules for the pitch canker pathogen Fusarium circinatum, draft genome of Davidsoniella eucalypti, Grosmannia galeiformis, Quambalaria eucalypti, and Teratosphaeria destructans.</title>
        <authorList>
            <person name="Wingfield B.D."/>
            <person name="Liu M."/>
            <person name="Nguyen H.D."/>
            <person name="Lane F.A."/>
            <person name="Morgan S.W."/>
            <person name="De Vos L."/>
            <person name="Wilken P.M."/>
            <person name="Duong T.A."/>
            <person name="Aylward J."/>
            <person name="Coetzee M.P."/>
            <person name="Dadej K."/>
            <person name="De Beer Z.W."/>
            <person name="Findlay W."/>
            <person name="Havenga M."/>
            <person name="Kolarik M."/>
            <person name="Menzies J.G."/>
            <person name="Naidoo K."/>
            <person name="Pochopski O."/>
            <person name="Shoukouhi P."/>
            <person name="Santana Q.C."/>
            <person name="Seifert K.A."/>
            <person name="Soal N."/>
            <person name="Steenkamp E.T."/>
            <person name="Tatham C.T."/>
            <person name="van der Nest M.A."/>
            <person name="Wingfield M.J."/>
        </authorList>
    </citation>
    <scope>NUCLEOTIDE SEQUENCE [LARGE SCALE GENOMIC DNA]</scope>
    <source>
        <strain evidence="3">CMW44962</strain>
    </source>
</reference>
<dbReference type="AlphaFoldDB" id="A0A9W7SUK6"/>
<dbReference type="PANTHER" id="PTHR47585:SF2">
    <property type="entry name" value="DUF1446 DOMAIN PROTEIN (AFU_ORTHOLOGUE AFUA_6G11420)"/>
    <property type="match status" value="1"/>
</dbReference>